<protein>
    <submittedName>
        <fullName evidence="3">Ovule protein</fullName>
    </submittedName>
</protein>
<dbReference type="Proteomes" id="UP000267096">
    <property type="component" value="Unassembled WGS sequence"/>
</dbReference>
<dbReference type="EMBL" id="UYRR01017583">
    <property type="protein sequence ID" value="VDK28979.1"/>
    <property type="molecule type" value="Genomic_DNA"/>
</dbReference>
<dbReference type="WBParaSite" id="ASIM_0000757701-mRNA-1">
    <property type="protein sequence ID" value="ASIM_0000757701-mRNA-1"/>
    <property type="gene ID" value="ASIM_0000757701"/>
</dbReference>
<proteinExistence type="predicted"/>
<dbReference type="OrthoDB" id="5848875at2759"/>
<evidence type="ECO:0000313" key="1">
    <source>
        <dbReference type="EMBL" id="VDK28979.1"/>
    </source>
</evidence>
<sequence length="89" mass="10768">MPKKDETETNAVVVGSNVEEEIDEQQMVWEIEKWNREWDIPRLWVGLFRYYVLEHSTKRVVQIRFRDSGDDDERPKDMGHFNCKRIAIE</sequence>
<gene>
    <name evidence="1" type="ORF">ASIM_LOCUS7340</name>
</gene>
<dbReference type="AlphaFoldDB" id="A0A0M3JIW1"/>
<evidence type="ECO:0000313" key="2">
    <source>
        <dbReference type="Proteomes" id="UP000267096"/>
    </source>
</evidence>
<reference evidence="1 2" key="2">
    <citation type="submission" date="2018-11" db="EMBL/GenBank/DDBJ databases">
        <authorList>
            <consortium name="Pathogen Informatics"/>
        </authorList>
    </citation>
    <scope>NUCLEOTIDE SEQUENCE [LARGE SCALE GENOMIC DNA]</scope>
</reference>
<reference evidence="3" key="1">
    <citation type="submission" date="2017-02" db="UniProtKB">
        <authorList>
            <consortium name="WormBaseParasite"/>
        </authorList>
    </citation>
    <scope>IDENTIFICATION</scope>
</reference>
<evidence type="ECO:0000313" key="3">
    <source>
        <dbReference type="WBParaSite" id="ASIM_0000757701-mRNA-1"/>
    </source>
</evidence>
<accession>A0A0M3JIW1</accession>
<organism evidence="3">
    <name type="scientific">Anisakis simplex</name>
    <name type="common">Herring worm</name>
    <dbReference type="NCBI Taxonomy" id="6269"/>
    <lineage>
        <taxon>Eukaryota</taxon>
        <taxon>Metazoa</taxon>
        <taxon>Ecdysozoa</taxon>
        <taxon>Nematoda</taxon>
        <taxon>Chromadorea</taxon>
        <taxon>Rhabditida</taxon>
        <taxon>Spirurina</taxon>
        <taxon>Ascaridomorpha</taxon>
        <taxon>Ascaridoidea</taxon>
        <taxon>Anisakidae</taxon>
        <taxon>Anisakis</taxon>
        <taxon>Anisakis simplex complex</taxon>
    </lineage>
</organism>
<name>A0A0M3JIW1_ANISI</name>
<keyword evidence="2" id="KW-1185">Reference proteome</keyword>